<evidence type="ECO:0000256" key="3">
    <source>
        <dbReference type="ARBA" id="ARBA00022692"/>
    </source>
</evidence>
<dbReference type="Pfam" id="PF12704">
    <property type="entry name" value="MacB_PCD"/>
    <property type="match status" value="2"/>
</dbReference>
<evidence type="ECO:0000256" key="2">
    <source>
        <dbReference type="ARBA" id="ARBA00022475"/>
    </source>
</evidence>
<sequence>MLQSYVKIAWRNLVRNRAFSAINIVGLALGLATCLLIMLFVLDELSYDRYNDKADRMVRVVFHAVMNGGEINEANVMPPVAQTLKADYPEVEDATRIHTVGSPGITVGDKSFRDDQLAYVDSNFLQVFTLPLIQGDAKTALIQPNTAVITQEMARKYFGNENPLGKFVTIKSWNALFKVTGVMNKMPVNSHFHFDMFMSMAGVSDAKSPTWMTSGFFTYLVLNKGYNPKQLEAKLPQMVSKYMGPQIQKVFGLNMTQFRQKGNDIAFLLQPLTDIHLHSNLTGEMDANGDVQYVYIFGAIAVFMLLIACINFMNLSTAGASKRAKEVGIRKVLGSVRQSLANQFLIESLLLTMIALVLAIGIVYLALPLFNDLAGKTLTLNFGESVWLLPSLLLLGVLVSILAGSYPAFFLSSFKPIVVLKGTKFTGDKKSIGLRSGLVVVQFSISIILMIGTTVVYRQLSYIQNKRLGYSKEQVLVLPDTWQLAKKEEVFRNQIMQDPRVVRVSMSGYLPAGPSYNNNYMMYSESNPDQFVKGLRYDVDYEYIPTLGMEMAAGRNFAKEYGTDSSGVILNETAVRTFGWHGNVVGKSIGHTENDGLKRTYRVIGVVKDFHFRSLHESISPLVMILGRNNGTMIVKAKTKDVSGLLASLENQWKQLATDAPFTYSFLDKRFNDTYLAEQKTGRILGLFAGLTIFVACLGLFGLATFTAEQRTKEIGVRKVLGASVASIVGLLSKDFLKLVLIAILLAVPVAWYVMDKWLQSFAYKIDMAWWVFALAGVLAVGIALLTVSFQSVKAALMNPVQSLRSE</sequence>
<keyword evidence="4 6" id="KW-1133">Transmembrane helix</keyword>
<feature type="transmembrane region" description="Helical" evidence="6">
    <location>
        <begin position="720"/>
        <end position="748"/>
    </location>
</feature>
<feature type="transmembrane region" description="Helical" evidence="6">
    <location>
        <begin position="768"/>
        <end position="788"/>
    </location>
</feature>
<dbReference type="AlphaFoldDB" id="A0A4Q2UQ07"/>
<feature type="transmembrane region" description="Helical" evidence="6">
    <location>
        <begin position="21"/>
        <end position="42"/>
    </location>
</feature>
<feature type="domain" description="ABC3 transporter permease C-terminal" evidence="7">
    <location>
        <begin position="299"/>
        <end position="414"/>
    </location>
</feature>
<dbReference type="EMBL" id="SBLB01000004">
    <property type="protein sequence ID" value="RYC68869.1"/>
    <property type="molecule type" value="Genomic_DNA"/>
</dbReference>
<keyword evidence="3 6" id="KW-0812">Transmembrane</keyword>
<accession>A0A4Q2UQ07</accession>
<feature type="transmembrane region" description="Helical" evidence="6">
    <location>
        <begin position="293"/>
        <end position="315"/>
    </location>
</feature>
<dbReference type="GO" id="GO:0022857">
    <property type="term" value="F:transmembrane transporter activity"/>
    <property type="evidence" value="ECO:0007669"/>
    <property type="project" value="TreeGrafter"/>
</dbReference>
<organism evidence="9 10">
    <name type="scientific">Spirosoma sordidisoli</name>
    <dbReference type="NCBI Taxonomy" id="2502893"/>
    <lineage>
        <taxon>Bacteria</taxon>
        <taxon>Pseudomonadati</taxon>
        <taxon>Bacteroidota</taxon>
        <taxon>Cytophagia</taxon>
        <taxon>Cytophagales</taxon>
        <taxon>Cytophagaceae</taxon>
        <taxon>Spirosoma</taxon>
    </lineage>
</organism>
<proteinExistence type="predicted"/>
<protein>
    <submittedName>
        <fullName evidence="9">FtsX-like permease family protein</fullName>
    </submittedName>
</protein>
<evidence type="ECO:0000256" key="1">
    <source>
        <dbReference type="ARBA" id="ARBA00004651"/>
    </source>
</evidence>
<comment type="subcellular location">
    <subcellularLocation>
        <location evidence="1">Cell membrane</location>
        <topology evidence="1">Multi-pass membrane protein</topology>
    </subcellularLocation>
</comment>
<dbReference type="InterPro" id="IPR050250">
    <property type="entry name" value="Macrolide_Exporter_MacB"/>
</dbReference>
<gene>
    <name evidence="9" type="ORF">EQG79_15765</name>
</gene>
<evidence type="ECO:0000259" key="7">
    <source>
        <dbReference type="Pfam" id="PF02687"/>
    </source>
</evidence>
<feature type="transmembrane region" description="Helical" evidence="6">
    <location>
        <begin position="387"/>
        <end position="411"/>
    </location>
</feature>
<evidence type="ECO:0000256" key="5">
    <source>
        <dbReference type="ARBA" id="ARBA00023136"/>
    </source>
</evidence>
<dbReference type="InterPro" id="IPR025857">
    <property type="entry name" value="MacB_PCD"/>
</dbReference>
<evidence type="ECO:0000256" key="6">
    <source>
        <dbReference type="SAM" id="Phobius"/>
    </source>
</evidence>
<reference evidence="9 10" key="1">
    <citation type="submission" date="2019-01" db="EMBL/GenBank/DDBJ databases">
        <title>Spirosoma flava sp. nov., a propanil-degrading bacterium isolated from herbicide-contaminated soil.</title>
        <authorList>
            <person name="Zhang L."/>
            <person name="Jiang J.-D."/>
        </authorList>
    </citation>
    <scope>NUCLEOTIDE SEQUENCE [LARGE SCALE GENOMIC DNA]</scope>
    <source>
        <strain evidence="9 10">TY50</strain>
    </source>
</reference>
<evidence type="ECO:0000313" key="9">
    <source>
        <dbReference type="EMBL" id="RYC68869.1"/>
    </source>
</evidence>
<comment type="caution">
    <text evidence="9">The sequence shown here is derived from an EMBL/GenBank/DDBJ whole genome shotgun (WGS) entry which is preliminary data.</text>
</comment>
<keyword evidence="5 6" id="KW-0472">Membrane</keyword>
<feature type="domain" description="ABC3 transporter permease C-terminal" evidence="7">
    <location>
        <begin position="687"/>
        <end position="800"/>
    </location>
</feature>
<dbReference type="GO" id="GO:0005886">
    <property type="term" value="C:plasma membrane"/>
    <property type="evidence" value="ECO:0007669"/>
    <property type="project" value="UniProtKB-SubCell"/>
</dbReference>
<keyword evidence="2" id="KW-1003">Cell membrane</keyword>
<evidence type="ECO:0000313" key="10">
    <source>
        <dbReference type="Proteomes" id="UP000290407"/>
    </source>
</evidence>
<name>A0A4Q2UQ07_9BACT</name>
<dbReference type="RefSeq" id="WP_129602489.1">
    <property type="nucleotide sequence ID" value="NZ_SBLB01000004.1"/>
</dbReference>
<dbReference type="PANTHER" id="PTHR30572:SF18">
    <property type="entry name" value="ABC-TYPE MACROLIDE FAMILY EXPORT SYSTEM PERMEASE COMPONENT 2"/>
    <property type="match status" value="1"/>
</dbReference>
<feature type="domain" description="MacB-like periplasmic core" evidence="8">
    <location>
        <begin position="441"/>
        <end position="611"/>
    </location>
</feature>
<feature type="domain" description="MacB-like periplasmic core" evidence="8">
    <location>
        <begin position="20"/>
        <end position="236"/>
    </location>
</feature>
<dbReference type="PANTHER" id="PTHR30572">
    <property type="entry name" value="MEMBRANE COMPONENT OF TRANSPORTER-RELATED"/>
    <property type="match status" value="1"/>
</dbReference>
<feature type="transmembrane region" description="Helical" evidence="6">
    <location>
        <begin position="684"/>
        <end position="708"/>
    </location>
</feature>
<feature type="transmembrane region" description="Helical" evidence="6">
    <location>
        <begin position="344"/>
        <end position="367"/>
    </location>
</feature>
<dbReference type="Pfam" id="PF02687">
    <property type="entry name" value="FtsX"/>
    <property type="match status" value="2"/>
</dbReference>
<dbReference type="InterPro" id="IPR003838">
    <property type="entry name" value="ABC3_permease_C"/>
</dbReference>
<evidence type="ECO:0000256" key="4">
    <source>
        <dbReference type="ARBA" id="ARBA00022989"/>
    </source>
</evidence>
<dbReference type="Proteomes" id="UP000290407">
    <property type="component" value="Unassembled WGS sequence"/>
</dbReference>
<evidence type="ECO:0000259" key="8">
    <source>
        <dbReference type="Pfam" id="PF12704"/>
    </source>
</evidence>
<feature type="transmembrane region" description="Helical" evidence="6">
    <location>
        <begin position="432"/>
        <end position="457"/>
    </location>
</feature>
<keyword evidence="10" id="KW-1185">Reference proteome</keyword>